<dbReference type="RefSeq" id="WP_119001310.1">
    <property type="nucleotide sequence ID" value="NZ_QWGP01000037.1"/>
</dbReference>
<dbReference type="Proteomes" id="UP000266305">
    <property type="component" value="Unassembled WGS sequence"/>
</dbReference>
<accession>A0AAX1UFI5</accession>
<dbReference type="Gene3D" id="3.30.450.40">
    <property type="match status" value="1"/>
</dbReference>
<dbReference type="SUPFAM" id="SSF55781">
    <property type="entry name" value="GAF domain-like"/>
    <property type="match status" value="1"/>
</dbReference>
<dbReference type="Gene3D" id="3.30.70.270">
    <property type="match status" value="1"/>
</dbReference>
<organism evidence="2 3">
    <name type="scientific">Cereibacter sphaeroides</name>
    <name type="common">Rhodobacter sphaeroides</name>
    <dbReference type="NCBI Taxonomy" id="1063"/>
    <lineage>
        <taxon>Bacteria</taxon>
        <taxon>Pseudomonadati</taxon>
        <taxon>Pseudomonadota</taxon>
        <taxon>Alphaproteobacteria</taxon>
        <taxon>Rhodobacterales</taxon>
        <taxon>Paracoccaceae</taxon>
        <taxon>Cereibacter</taxon>
    </lineage>
</organism>
<dbReference type="EMBL" id="QWGP01000037">
    <property type="protein sequence ID" value="RHZ91196.1"/>
    <property type="molecule type" value="Genomic_DNA"/>
</dbReference>
<dbReference type="PANTHER" id="PTHR43102">
    <property type="entry name" value="SLR1143 PROTEIN"/>
    <property type="match status" value="1"/>
</dbReference>
<dbReference type="Pfam" id="PF01590">
    <property type="entry name" value="GAF"/>
    <property type="match status" value="1"/>
</dbReference>
<dbReference type="InterPro" id="IPR043128">
    <property type="entry name" value="Rev_trsase/Diguanyl_cyclase"/>
</dbReference>
<sequence length="325" mass="35078">MQDCEKLLDEPGRLAAVRRYAVLDTAPEEPFDKLTRLVCNVLEVPYAAVTLIDADRQWFKSLVGLSGSEGPRHESFCTHTIKTRDPMIVPDATLDPRFRDSPLVTGAAGIRSYLGVPLETPDGYNLGALCAVDTAPRTFSNSQIEIMKSFASLVLDELELRQIALSDALTGAMTRRGWLAAVEKEMARSARRGTQAAIVLFDVDHFKTINDTHGHAVGDAVLQALTRRCLLHLGPADALGRIGGEEFAVLVPDAGLPEAMELAERLRRSFSDAPIEVAGQALRVTASFGVQGLDGDTGNAGSWLAAADRRLYEAKAAGRNRCHGG</sequence>
<dbReference type="SMART" id="SM00267">
    <property type="entry name" value="GGDEF"/>
    <property type="match status" value="1"/>
</dbReference>
<name>A0AAX1UFI5_CERSP</name>
<evidence type="ECO:0000313" key="2">
    <source>
        <dbReference type="EMBL" id="RHZ91196.1"/>
    </source>
</evidence>
<dbReference type="FunFam" id="3.30.70.270:FF:000001">
    <property type="entry name" value="Diguanylate cyclase domain protein"/>
    <property type="match status" value="1"/>
</dbReference>
<dbReference type="Pfam" id="PF00990">
    <property type="entry name" value="GGDEF"/>
    <property type="match status" value="1"/>
</dbReference>
<dbReference type="CDD" id="cd01949">
    <property type="entry name" value="GGDEF"/>
    <property type="match status" value="1"/>
</dbReference>
<dbReference type="PANTHER" id="PTHR43102:SF2">
    <property type="entry name" value="GAF DOMAIN-CONTAINING PROTEIN"/>
    <property type="match status" value="1"/>
</dbReference>
<dbReference type="AlphaFoldDB" id="A0AAX1UFI5"/>
<proteinExistence type="predicted"/>
<dbReference type="InterPro" id="IPR000160">
    <property type="entry name" value="GGDEF_dom"/>
</dbReference>
<dbReference type="NCBIfam" id="TIGR00254">
    <property type="entry name" value="GGDEF"/>
    <property type="match status" value="1"/>
</dbReference>
<evidence type="ECO:0000259" key="1">
    <source>
        <dbReference type="PROSITE" id="PS50887"/>
    </source>
</evidence>
<gene>
    <name evidence="2" type="ORF">D1114_20790</name>
</gene>
<protein>
    <submittedName>
        <fullName evidence="2">Sensor domain-containing diguanylate cyclase</fullName>
    </submittedName>
</protein>
<dbReference type="SUPFAM" id="SSF55073">
    <property type="entry name" value="Nucleotide cyclase"/>
    <property type="match status" value="1"/>
</dbReference>
<dbReference type="InterPro" id="IPR003018">
    <property type="entry name" value="GAF"/>
</dbReference>
<dbReference type="SMART" id="SM00065">
    <property type="entry name" value="GAF"/>
    <property type="match status" value="1"/>
</dbReference>
<dbReference type="PROSITE" id="PS50887">
    <property type="entry name" value="GGDEF"/>
    <property type="match status" value="1"/>
</dbReference>
<reference evidence="2 3" key="1">
    <citation type="submission" date="2018-08" db="EMBL/GenBank/DDBJ databases">
        <title>Draft genome sequence of Rhodobacter sphaeroides FY.</title>
        <authorList>
            <person name="Rayyan A."/>
            <person name="Meyer T.E."/>
            <person name="Kyndt J.A."/>
        </authorList>
    </citation>
    <scope>NUCLEOTIDE SEQUENCE [LARGE SCALE GENOMIC DNA]</scope>
    <source>
        <strain evidence="2 3">FY</strain>
    </source>
</reference>
<evidence type="ECO:0000313" key="3">
    <source>
        <dbReference type="Proteomes" id="UP000266305"/>
    </source>
</evidence>
<dbReference type="GO" id="GO:0003824">
    <property type="term" value="F:catalytic activity"/>
    <property type="evidence" value="ECO:0007669"/>
    <property type="project" value="UniProtKB-ARBA"/>
</dbReference>
<comment type="caution">
    <text evidence="2">The sequence shown here is derived from an EMBL/GenBank/DDBJ whole genome shotgun (WGS) entry which is preliminary data.</text>
</comment>
<dbReference type="InterPro" id="IPR029016">
    <property type="entry name" value="GAF-like_dom_sf"/>
</dbReference>
<dbReference type="InterPro" id="IPR029787">
    <property type="entry name" value="Nucleotide_cyclase"/>
</dbReference>
<feature type="domain" description="GGDEF" evidence="1">
    <location>
        <begin position="194"/>
        <end position="325"/>
    </location>
</feature>